<dbReference type="OrthoDB" id="9804942at2"/>
<organism evidence="1 2">
    <name type="scientific">Aureibaculum algae</name>
    <dbReference type="NCBI Taxonomy" id="2584122"/>
    <lineage>
        <taxon>Bacteria</taxon>
        <taxon>Pseudomonadati</taxon>
        <taxon>Bacteroidota</taxon>
        <taxon>Flavobacteriia</taxon>
        <taxon>Flavobacteriales</taxon>
        <taxon>Flavobacteriaceae</taxon>
        <taxon>Aureibaculum</taxon>
    </lineage>
</organism>
<protein>
    <submittedName>
        <fullName evidence="1">DUF721 domain-containing protein</fullName>
    </submittedName>
</protein>
<dbReference type="PANTHER" id="PTHR36456">
    <property type="entry name" value="UPF0232 PROTEIN SCO3875"/>
    <property type="match status" value="1"/>
</dbReference>
<dbReference type="RefSeq" id="WP_138949190.1">
    <property type="nucleotide sequence ID" value="NZ_CP040749.1"/>
</dbReference>
<name>A0A5B7TSW1_9FLAO</name>
<keyword evidence="2" id="KW-1185">Reference proteome</keyword>
<sequence length="99" mass="11271">MSNRRNNEFLSIKDVMENVLGENKLQKGIDLVLIKEAWSEVMGSGVVSYTTDVQFRNGILTVKLNSSVLREELSYGKEKIVKLLNEKLNKMLIKSVKLN</sequence>
<accession>A0A5B7TSW1</accession>
<dbReference type="PANTHER" id="PTHR36456:SF1">
    <property type="entry name" value="UPF0232 PROTEIN SCO3875"/>
    <property type="match status" value="1"/>
</dbReference>
<evidence type="ECO:0000313" key="1">
    <source>
        <dbReference type="EMBL" id="QCX38293.1"/>
    </source>
</evidence>
<gene>
    <name evidence="1" type="ORF">FF125_07550</name>
</gene>
<proteinExistence type="predicted"/>
<dbReference type="KEGG" id="fbe:FF125_07550"/>
<dbReference type="AlphaFoldDB" id="A0A5B7TSW1"/>
<evidence type="ECO:0000313" key="2">
    <source>
        <dbReference type="Proteomes" id="UP000306229"/>
    </source>
</evidence>
<dbReference type="EMBL" id="CP040749">
    <property type="protein sequence ID" value="QCX38293.1"/>
    <property type="molecule type" value="Genomic_DNA"/>
</dbReference>
<reference evidence="1 2" key="1">
    <citation type="submission" date="2019-05" db="EMBL/GenBank/DDBJ databases">
        <title>Algicella ahnfeltiae gen. nov., sp. nov., a novel marine bacterium of the family Flavobacteriaceae isolated from a red alga.</title>
        <authorList>
            <person name="Nedashkovskaya O.I."/>
            <person name="Kukhlevskiy A.D."/>
            <person name="Kim S.-G."/>
            <person name="Zhukova N.V."/>
            <person name="Mikhailov V.V."/>
        </authorList>
    </citation>
    <scope>NUCLEOTIDE SEQUENCE [LARGE SCALE GENOMIC DNA]</scope>
    <source>
        <strain evidence="1 2">10Alg115</strain>
    </source>
</reference>
<dbReference type="Pfam" id="PF05258">
    <property type="entry name" value="DciA"/>
    <property type="match status" value="1"/>
</dbReference>
<dbReference type="Proteomes" id="UP000306229">
    <property type="component" value="Chromosome"/>
</dbReference>
<dbReference type="InterPro" id="IPR007922">
    <property type="entry name" value="DciA-like"/>
</dbReference>